<keyword evidence="4 6" id="KW-0472">Membrane</keyword>
<evidence type="ECO:0000313" key="9">
    <source>
        <dbReference type="EMBL" id="RNL68637.1"/>
    </source>
</evidence>
<keyword evidence="5" id="KW-0998">Cell outer membrane</keyword>
<feature type="transmembrane region" description="Helical" evidence="6">
    <location>
        <begin position="20"/>
        <end position="42"/>
    </location>
</feature>
<dbReference type="InterPro" id="IPR012944">
    <property type="entry name" value="SusD_RagB_dom"/>
</dbReference>
<evidence type="ECO:0000256" key="2">
    <source>
        <dbReference type="ARBA" id="ARBA00006275"/>
    </source>
</evidence>
<evidence type="ECO:0000256" key="1">
    <source>
        <dbReference type="ARBA" id="ARBA00004442"/>
    </source>
</evidence>
<dbReference type="SUPFAM" id="SSF48452">
    <property type="entry name" value="TPR-like"/>
    <property type="match status" value="1"/>
</dbReference>
<comment type="subcellular location">
    <subcellularLocation>
        <location evidence="1">Cell outer membrane</location>
    </subcellularLocation>
</comment>
<dbReference type="AlphaFoldDB" id="A0A3N0CYY6"/>
<evidence type="ECO:0000256" key="3">
    <source>
        <dbReference type="ARBA" id="ARBA00022729"/>
    </source>
</evidence>
<keyword evidence="6" id="KW-0812">Transmembrane</keyword>
<organism evidence="9 10">
    <name type="scientific">Sinomicrobium pectinilyticum</name>
    <dbReference type="NCBI Taxonomy" id="1084421"/>
    <lineage>
        <taxon>Bacteria</taxon>
        <taxon>Pseudomonadati</taxon>
        <taxon>Bacteroidota</taxon>
        <taxon>Flavobacteriia</taxon>
        <taxon>Flavobacteriales</taxon>
        <taxon>Flavobacteriaceae</taxon>
        <taxon>Sinomicrobium</taxon>
    </lineage>
</organism>
<evidence type="ECO:0000259" key="8">
    <source>
        <dbReference type="Pfam" id="PF14322"/>
    </source>
</evidence>
<gene>
    <name evidence="9" type="ORF">ED312_22985</name>
</gene>
<proteinExistence type="inferred from homology"/>
<dbReference type="Pfam" id="PF07980">
    <property type="entry name" value="SusD_RagB"/>
    <property type="match status" value="1"/>
</dbReference>
<dbReference type="CDD" id="cd08977">
    <property type="entry name" value="SusD"/>
    <property type="match status" value="1"/>
</dbReference>
<reference evidence="9 10" key="1">
    <citation type="submission" date="2018-10" db="EMBL/GenBank/DDBJ databases">
        <title>Sinomicrobium pectinilyticum sp. nov., a pectinase-producing bacterium isolated from alkaline and saline soil, and emended description of the genus Sinomicrobium.</title>
        <authorList>
            <person name="Cheng B."/>
            <person name="Li C."/>
            <person name="Lai Q."/>
            <person name="Du M."/>
            <person name="Shao Z."/>
            <person name="Xu P."/>
            <person name="Yang C."/>
        </authorList>
    </citation>
    <scope>NUCLEOTIDE SEQUENCE [LARGE SCALE GENOMIC DNA]</scope>
    <source>
        <strain evidence="9 10">5DNS001</strain>
    </source>
</reference>
<dbReference type="GO" id="GO:0009279">
    <property type="term" value="C:cell outer membrane"/>
    <property type="evidence" value="ECO:0007669"/>
    <property type="project" value="UniProtKB-SubCell"/>
</dbReference>
<keyword evidence="10" id="KW-1185">Reference proteome</keyword>
<feature type="domain" description="SusD-like N-terminal" evidence="8">
    <location>
        <begin position="123"/>
        <end position="244"/>
    </location>
</feature>
<dbReference type="EMBL" id="RJTM01000189">
    <property type="protein sequence ID" value="RNL68637.1"/>
    <property type="molecule type" value="Genomic_DNA"/>
</dbReference>
<evidence type="ECO:0000256" key="6">
    <source>
        <dbReference type="SAM" id="Phobius"/>
    </source>
</evidence>
<accession>A0A3N0CYY6</accession>
<evidence type="ECO:0000313" key="10">
    <source>
        <dbReference type="Proteomes" id="UP000267469"/>
    </source>
</evidence>
<dbReference type="RefSeq" id="WP_123218367.1">
    <property type="nucleotide sequence ID" value="NZ_RJTM01000189.1"/>
</dbReference>
<sequence length="475" mass="52955">MQFLYTSITFARKRNTGTVLFRITAYGIVFLFLSVSCDSIAVDEPNFQLTGTSVFDNDATAEATVLGIYSNMMSGNAMASGGGQSITLLAGLSADELVNYSFNTTQGEFYNNALLPSNSWIELYVWNAAYSYIYGANAVLEGLKESPGVTGAVAERLKGEARFIRAFCYFYLLNLFGDVPLVMSTDYKASQGMSRTPAEEVYEQVVTDLLAARELLPGDYSVYGEERVRPCLWTAKALLARVYLYREAWPEAEAEATAVIENKVQYGLPADLNSVFLKNSEESIWQLMPVAPGINTREGSHFILTGRPASVALDSEFPAVFEPGDRRKTDWVEEIAVAGETFYYPFKYKVDAGNVLTEYSTVLRLAEQYLVRAEARARQGNIAGAQHDLNTVRNRAGLDNTTAVTQAALLDAIMHERRTELFTEWGHRWFDLKRTGRAGSVLGTLKQGWQDFDEFYPLPQKELQNNPNLVQNEGY</sequence>
<dbReference type="Pfam" id="PF14322">
    <property type="entry name" value="SusD-like_3"/>
    <property type="match status" value="1"/>
</dbReference>
<dbReference type="OrthoDB" id="5694214at2"/>
<dbReference type="Gene3D" id="1.25.40.390">
    <property type="match status" value="1"/>
</dbReference>
<keyword evidence="3" id="KW-0732">Signal</keyword>
<dbReference type="InterPro" id="IPR033985">
    <property type="entry name" value="SusD-like_N"/>
</dbReference>
<keyword evidence="6" id="KW-1133">Transmembrane helix</keyword>
<name>A0A3N0CYY6_SINP1</name>
<dbReference type="Proteomes" id="UP000267469">
    <property type="component" value="Unassembled WGS sequence"/>
</dbReference>
<feature type="domain" description="RagB/SusD" evidence="7">
    <location>
        <begin position="355"/>
        <end position="475"/>
    </location>
</feature>
<protein>
    <submittedName>
        <fullName evidence="9">RagB/SusD family nutrient uptake outer membrane protein</fullName>
    </submittedName>
</protein>
<comment type="caution">
    <text evidence="9">The sequence shown here is derived from an EMBL/GenBank/DDBJ whole genome shotgun (WGS) entry which is preliminary data.</text>
</comment>
<evidence type="ECO:0000256" key="5">
    <source>
        <dbReference type="ARBA" id="ARBA00023237"/>
    </source>
</evidence>
<evidence type="ECO:0000256" key="4">
    <source>
        <dbReference type="ARBA" id="ARBA00023136"/>
    </source>
</evidence>
<dbReference type="InterPro" id="IPR011990">
    <property type="entry name" value="TPR-like_helical_dom_sf"/>
</dbReference>
<evidence type="ECO:0000259" key="7">
    <source>
        <dbReference type="Pfam" id="PF07980"/>
    </source>
</evidence>
<comment type="similarity">
    <text evidence="2">Belongs to the SusD family.</text>
</comment>